<gene>
    <name evidence="2" type="ORF">C2845_PM10G20890</name>
</gene>
<dbReference type="AlphaFoldDB" id="A0A3L6PEY5"/>
<feature type="region of interest" description="Disordered" evidence="1">
    <location>
        <begin position="1"/>
        <end position="26"/>
    </location>
</feature>
<proteinExistence type="predicted"/>
<feature type="compositionally biased region" description="Basic and acidic residues" evidence="1">
    <location>
        <begin position="42"/>
        <end position="53"/>
    </location>
</feature>
<name>A0A3L6PEY5_PANMI</name>
<accession>A0A3L6PEY5</accession>
<reference evidence="3" key="1">
    <citation type="journal article" date="2019" name="Nat. Commun.">
        <title>The genome of broomcorn millet.</title>
        <authorList>
            <person name="Zou C."/>
            <person name="Miki D."/>
            <person name="Li D."/>
            <person name="Tang Q."/>
            <person name="Xiao L."/>
            <person name="Rajput S."/>
            <person name="Deng P."/>
            <person name="Jia W."/>
            <person name="Huang R."/>
            <person name="Zhang M."/>
            <person name="Sun Y."/>
            <person name="Hu J."/>
            <person name="Fu X."/>
            <person name="Schnable P.S."/>
            <person name="Li F."/>
            <person name="Zhang H."/>
            <person name="Feng B."/>
            <person name="Zhu X."/>
            <person name="Liu R."/>
            <person name="Schnable J.C."/>
            <person name="Zhu J.-K."/>
            <person name="Zhang H."/>
        </authorList>
    </citation>
    <scope>NUCLEOTIDE SEQUENCE [LARGE SCALE GENOMIC DNA]</scope>
</reference>
<evidence type="ECO:0000313" key="3">
    <source>
        <dbReference type="Proteomes" id="UP000275267"/>
    </source>
</evidence>
<comment type="caution">
    <text evidence="2">The sequence shown here is derived from an EMBL/GenBank/DDBJ whole genome shotgun (WGS) entry which is preliminary data.</text>
</comment>
<feature type="compositionally biased region" description="Basic residues" evidence="1">
    <location>
        <begin position="1"/>
        <end position="11"/>
    </location>
</feature>
<evidence type="ECO:0000256" key="1">
    <source>
        <dbReference type="SAM" id="MobiDB-lite"/>
    </source>
</evidence>
<protein>
    <submittedName>
        <fullName evidence="2">Uncharacterized protein</fullName>
    </submittedName>
</protein>
<organism evidence="2 3">
    <name type="scientific">Panicum miliaceum</name>
    <name type="common">Proso millet</name>
    <name type="synonym">Broomcorn millet</name>
    <dbReference type="NCBI Taxonomy" id="4540"/>
    <lineage>
        <taxon>Eukaryota</taxon>
        <taxon>Viridiplantae</taxon>
        <taxon>Streptophyta</taxon>
        <taxon>Embryophyta</taxon>
        <taxon>Tracheophyta</taxon>
        <taxon>Spermatophyta</taxon>
        <taxon>Magnoliopsida</taxon>
        <taxon>Liliopsida</taxon>
        <taxon>Poales</taxon>
        <taxon>Poaceae</taxon>
        <taxon>PACMAD clade</taxon>
        <taxon>Panicoideae</taxon>
        <taxon>Panicodae</taxon>
        <taxon>Paniceae</taxon>
        <taxon>Panicinae</taxon>
        <taxon>Panicum</taxon>
        <taxon>Panicum sect. Panicum</taxon>
    </lineage>
</organism>
<sequence>MGGGRRRRLLRRTPSLRGRRTSVGPRGLRVTPLRVAAARLEDRRSTATARDDPTTLPCRLRWP</sequence>
<feature type="region of interest" description="Disordered" evidence="1">
    <location>
        <begin position="42"/>
        <end position="63"/>
    </location>
</feature>
<evidence type="ECO:0000313" key="2">
    <source>
        <dbReference type="EMBL" id="RLM55418.1"/>
    </source>
</evidence>
<dbReference type="EMBL" id="PQIB02000018">
    <property type="protein sequence ID" value="RLM55418.1"/>
    <property type="molecule type" value="Genomic_DNA"/>
</dbReference>
<dbReference type="Proteomes" id="UP000275267">
    <property type="component" value="Unassembled WGS sequence"/>
</dbReference>
<keyword evidence="3" id="KW-1185">Reference proteome</keyword>